<comment type="similarity">
    <text evidence="2">Belongs to the cation diffusion facilitator (CDF) transporter (TC 2.A.4) family. SLC30A subfamily.</text>
</comment>
<protein>
    <submittedName>
        <fullName evidence="12">Cobalt-zinc-cadmium efflux system protein</fullName>
    </submittedName>
</protein>
<keyword evidence="4 9" id="KW-0812">Transmembrane</keyword>
<dbReference type="PANTHER" id="PTHR11562">
    <property type="entry name" value="CATION EFFLUX PROTEIN/ ZINC TRANSPORTER"/>
    <property type="match status" value="1"/>
</dbReference>
<dbReference type="GO" id="GO:0005385">
    <property type="term" value="F:zinc ion transmembrane transporter activity"/>
    <property type="evidence" value="ECO:0007669"/>
    <property type="project" value="TreeGrafter"/>
</dbReference>
<feature type="transmembrane region" description="Helical" evidence="9">
    <location>
        <begin position="219"/>
        <end position="237"/>
    </location>
</feature>
<dbReference type="Pfam" id="PF16916">
    <property type="entry name" value="ZT_dimer"/>
    <property type="match status" value="1"/>
</dbReference>
<evidence type="ECO:0000256" key="4">
    <source>
        <dbReference type="ARBA" id="ARBA00022692"/>
    </source>
</evidence>
<evidence type="ECO:0000256" key="7">
    <source>
        <dbReference type="ARBA" id="ARBA00023136"/>
    </source>
</evidence>
<feature type="compositionally biased region" description="Polar residues" evidence="8">
    <location>
        <begin position="1"/>
        <end position="12"/>
    </location>
</feature>
<evidence type="ECO:0000256" key="2">
    <source>
        <dbReference type="ARBA" id="ARBA00008873"/>
    </source>
</evidence>
<sequence>MTPPTNHDSQSPAPGGDCDPDFSAGHPARPAAAAAASGHSHSHSHSHTHGPDADLAPAAGADLQGAATATGKHRKRLIWVLSITLGVFVVQLIGAFISNSLSLLADAGHMLTDATGVAIALIASLIAALPATSKRTFGYLRVEVLAALANGIVLGVIAVVILVQAISRFGSEVEVHSTPMLIAAIIGAVANLISLLVLQSAQKESLNVRGAYLEVLGDLLGSIAVIVAGLIIMYTGWNMVDQIASILIALLIFPRAVSLLREVVNVLLEASPKNLDVEVARKHMLAVPGVAEVHDLHAWTITSGVPAFSAHVTVTDDAWDERGYHAILDELKACLMTHFDVDHSTIQLEPASHHIATKNPHA</sequence>
<evidence type="ECO:0000313" key="12">
    <source>
        <dbReference type="EMBL" id="MBP1326519.1"/>
    </source>
</evidence>
<evidence type="ECO:0000313" key="13">
    <source>
        <dbReference type="Proteomes" id="UP000675163"/>
    </source>
</evidence>
<evidence type="ECO:0000256" key="3">
    <source>
        <dbReference type="ARBA" id="ARBA00022448"/>
    </source>
</evidence>
<evidence type="ECO:0000256" key="5">
    <source>
        <dbReference type="ARBA" id="ARBA00022989"/>
    </source>
</evidence>
<keyword evidence="3" id="KW-0813">Transport</keyword>
<feature type="transmembrane region" description="Helical" evidence="9">
    <location>
        <begin position="144"/>
        <end position="166"/>
    </location>
</feature>
<dbReference type="PANTHER" id="PTHR11562:SF17">
    <property type="entry name" value="RE54080P-RELATED"/>
    <property type="match status" value="1"/>
</dbReference>
<dbReference type="InterPro" id="IPR027470">
    <property type="entry name" value="Cation_efflux_CTD"/>
</dbReference>
<feature type="transmembrane region" description="Helical" evidence="9">
    <location>
        <begin position="110"/>
        <end position="132"/>
    </location>
</feature>
<keyword evidence="5 9" id="KW-1133">Transmembrane helix</keyword>
<accession>A0A940T470</accession>
<dbReference type="SUPFAM" id="SSF161111">
    <property type="entry name" value="Cation efflux protein transmembrane domain-like"/>
    <property type="match status" value="1"/>
</dbReference>
<proteinExistence type="inferred from homology"/>
<feature type="compositionally biased region" description="Low complexity" evidence="8">
    <location>
        <begin position="23"/>
        <end position="39"/>
    </location>
</feature>
<evidence type="ECO:0000256" key="1">
    <source>
        <dbReference type="ARBA" id="ARBA00004141"/>
    </source>
</evidence>
<dbReference type="SUPFAM" id="SSF160240">
    <property type="entry name" value="Cation efflux protein cytoplasmic domain-like"/>
    <property type="match status" value="1"/>
</dbReference>
<dbReference type="InterPro" id="IPR050681">
    <property type="entry name" value="CDF/SLC30A"/>
</dbReference>
<comment type="subcellular location">
    <subcellularLocation>
        <location evidence="1">Membrane</location>
        <topology evidence="1">Multi-pass membrane protein</topology>
    </subcellularLocation>
</comment>
<feature type="transmembrane region" description="Helical" evidence="9">
    <location>
        <begin position="77"/>
        <end position="98"/>
    </location>
</feature>
<keyword evidence="7 9" id="KW-0472">Membrane</keyword>
<dbReference type="NCBIfam" id="TIGR01297">
    <property type="entry name" value="CDF"/>
    <property type="match status" value="1"/>
</dbReference>
<feature type="region of interest" description="Disordered" evidence="8">
    <location>
        <begin position="1"/>
        <end position="57"/>
    </location>
</feature>
<dbReference type="AlphaFoldDB" id="A0A940T470"/>
<evidence type="ECO:0000259" key="10">
    <source>
        <dbReference type="Pfam" id="PF01545"/>
    </source>
</evidence>
<evidence type="ECO:0000256" key="9">
    <source>
        <dbReference type="SAM" id="Phobius"/>
    </source>
</evidence>
<keyword evidence="6" id="KW-0406">Ion transport</keyword>
<comment type="caution">
    <text evidence="12">The sequence shown here is derived from an EMBL/GenBank/DDBJ whole genome shotgun (WGS) entry which is preliminary data.</text>
</comment>
<organism evidence="12 13">
    <name type="scientific">Leucobacter exalbidus</name>
    <dbReference type="NCBI Taxonomy" id="662960"/>
    <lineage>
        <taxon>Bacteria</taxon>
        <taxon>Bacillati</taxon>
        <taxon>Actinomycetota</taxon>
        <taxon>Actinomycetes</taxon>
        <taxon>Micrococcales</taxon>
        <taxon>Microbacteriaceae</taxon>
        <taxon>Leucobacter</taxon>
    </lineage>
</organism>
<feature type="transmembrane region" description="Helical" evidence="9">
    <location>
        <begin position="243"/>
        <end position="264"/>
    </location>
</feature>
<dbReference type="InterPro" id="IPR002524">
    <property type="entry name" value="Cation_efflux"/>
</dbReference>
<feature type="domain" description="Cation efflux protein transmembrane" evidence="10">
    <location>
        <begin position="78"/>
        <end position="268"/>
    </location>
</feature>
<dbReference type="Pfam" id="PF01545">
    <property type="entry name" value="Cation_efflux"/>
    <property type="match status" value="1"/>
</dbReference>
<dbReference type="RefSeq" id="WP_245189913.1">
    <property type="nucleotide sequence ID" value="NZ_JAFIDA010000001.1"/>
</dbReference>
<dbReference type="GO" id="GO:0005886">
    <property type="term" value="C:plasma membrane"/>
    <property type="evidence" value="ECO:0007669"/>
    <property type="project" value="TreeGrafter"/>
</dbReference>
<dbReference type="Proteomes" id="UP000675163">
    <property type="component" value="Unassembled WGS sequence"/>
</dbReference>
<feature type="transmembrane region" description="Helical" evidence="9">
    <location>
        <begin position="178"/>
        <end position="198"/>
    </location>
</feature>
<dbReference type="EMBL" id="JAFIDA010000001">
    <property type="protein sequence ID" value="MBP1326519.1"/>
    <property type="molecule type" value="Genomic_DNA"/>
</dbReference>
<dbReference type="Gene3D" id="1.20.1510.10">
    <property type="entry name" value="Cation efflux protein transmembrane domain"/>
    <property type="match status" value="1"/>
</dbReference>
<keyword evidence="13" id="KW-1185">Reference proteome</keyword>
<evidence type="ECO:0000259" key="11">
    <source>
        <dbReference type="Pfam" id="PF16916"/>
    </source>
</evidence>
<name>A0A940T470_9MICO</name>
<feature type="domain" description="Cation efflux protein cytoplasmic" evidence="11">
    <location>
        <begin position="273"/>
        <end position="350"/>
    </location>
</feature>
<gene>
    <name evidence="12" type="ORF">JOF28_001751</name>
</gene>
<dbReference type="InterPro" id="IPR027469">
    <property type="entry name" value="Cation_efflux_TMD_sf"/>
</dbReference>
<dbReference type="InterPro" id="IPR058533">
    <property type="entry name" value="Cation_efflux_TM"/>
</dbReference>
<evidence type="ECO:0000256" key="6">
    <source>
        <dbReference type="ARBA" id="ARBA00023065"/>
    </source>
</evidence>
<evidence type="ECO:0000256" key="8">
    <source>
        <dbReference type="SAM" id="MobiDB-lite"/>
    </source>
</evidence>
<reference evidence="12" key="1">
    <citation type="submission" date="2021-02" db="EMBL/GenBank/DDBJ databases">
        <title>Sequencing the genomes of 1000 actinobacteria strains.</title>
        <authorList>
            <person name="Klenk H.-P."/>
        </authorList>
    </citation>
    <scope>NUCLEOTIDE SEQUENCE</scope>
    <source>
        <strain evidence="12">DSM 22850</strain>
    </source>
</reference>
<dbReference type="InterPro" id="IPR036837">
    <property type="entry name" value="Cation_efflux_CTD_sf"/>
</dbReference>